<organism evidence="2 3">
    <name type="scientific">Geomesophilobacter sediminis</name>
    <dbReference type="NCBI Taxonomy" id="2798584"/>
    <lineage>
        <taxon>Bacteria</taxon>
        <taxon>Pseudomonadati</taxon>
        <taxon>Thermodesulfobacteriota</taxon>
        <taxon>Desulfuromonadia</taxon>
        <taxon>Geobacterales</taxon>
        <taxon>Geobacteraceae</taxon>
        <taxon>Geomesophilobacter</taxon>
    </lineage>
</organism>
<sequence length="51" mass="5303">MTRSATFASNGASSYADRLDGDAIPSGRIPSGYVVMDSETYRSGGRSLDVG</sequence>
<reference evidence="2" key="1">
    <citation type="submission" date="2020-12" db="EMBL/GenBank/DDBJ databases">
        <title>Geomonas sp. Red875, isolated from river sediment.</title>
        <authorList>
            <person name="Xu Z."/>
            <person name="Zhang Z."/>
            <person name="Masuda Y."/>
            <person name="Itoh H."/>
            <person name="Senoo K."/>
        </authorList>
    </citation>
    <scope>NUCLEOTIDE SEQUENCE</scope>
    <source>
        <strain evidence="2">Red875</strain>
    </source>
</reference>
<dbReference type="RefSeq" id="WP_199384471.1">
    <property type="nucleotide sequence ID" value="NZ_JAEMHM010000009.1"/>
</dbReference>
<dbReference type="EMBL" id="JAEMHM010000009">
    <property type="protein sequence ID" value="MBJ6725583.1"/>
    <property type="molecule type" value="Genomic_DNA"/>
</dbReference>
<dbReference type="AlphaFoldDB" id="A0A8J7IPN4"/>
<name>A0A8J7IPN4_9BACT</name>
<comment type="caution">
    <text evidence="2">The sequence shown here is derived from an EMBL/GenBank/DDBJ whole genome shotgun (WGS) entry which is preliminary data.</text>
</comment>
<proteinExistence type="predicted"/>
<keyword evidence="3" id="KW-1185">Reference proteome</keyword>
<protein>
    <submittedName>
        <fullName evidence="2">Uncharacterized protein</fullName>
    </submittedName>
</protein>
<evidence type="ECO:0000313" key="2">
    <source>
        <dbReference type="EMBL" id="MBJ6725583.1"/>
    </source>
</evidence>
<evidence type="ECO:0000313" key="3">
    <source>
        <dbReference type="Proteomes" id="UP000636888"/>
    </source>
</evidence>
<feature type="region of interest" description="Disordered" evidence="1">
    <location>
        <begin position="1"/>
        <end position="30"/>
    </location>
</feature>
<accession>A0A8J7IPN4</accession>
<dbReference type="Proteomes" id="UP000636888">
    <property type="component" value="Unassembled WGS sequence"/>
</dbReference>
<gene>
    <name evidence="2" type="ORF">JFN93_12755</name>
</gene>
<feature type="compositionally biased region" description="Polar residues" evidence="1">
    <location>
        <begin position="1"/>
        <end position="13"/>
    </location>
</feature>
<evidence type="ECO:0000256" key="1">
    <source>
        <dbReference type="SAM" id="MobiDB-lite"/>
    </source>
</evidence>